<evidence type="ECO:0000256" key="2">
    <source>
        <dbReference type="ARBA" id="ARBA00022574"/>
    </source>
</evidence>
<reference evidence="8 9" key="1">
    <citation type="journal article" date="2023" name="Commun. Biol.">
        <title>Genome analysis of Parmales, the sister group of diatoms, reveals the evolutionary specialization of diatoms from phago-mixotrophs to photoautotrophs.</title>
        <authorList>
            <person name="Ban H."/>
            <person name="Sato S."/>
            <person name="Yoshikawa S."/>
            <person name="Yamada K."/>
            <person name="Nakamura Y."/>
            <person name="Ichinomiya M."/>
            <person name="Sato N."/>
            <person name="Blanc-Mathieu R."/>
            <person name="Endo H."/>
            <person name="Kuwata A."/>
            <person name="Ogata H."/>
        </authorList>
    </citation>
    <scope>NUCLEOTIDE SEQUENCE [LARGE SCALE GENOMIC DNA]</scope>
</reference>
<evidence type="ECO:0000313" key="8">
    <source>
        <dbReference type="EMBL" id="GMI28047.1"/>
    </source>
</evidence>
<feature type="domain" description="EML-like second beta-propeller" evidence="7">
    <location>
        <begin position="1630"/>
        <end position="1931"/>
    </location>
</feature>
<feature type="domain" description="EML-like second beta-propeller" evidence="7">
    <location>
        <begin position="932"/>
        <end position="1211"/>
    </location>
</feature>
<dbReference type="InterPro" id="IPR011047">
    <property type="entry name" value="Quinoprotein_ADH-like_sf"/>
</dbReference>
<feature type="non-terminal residue" evidence="8">
    <location>
        <position position="1"/>
    </location>
</feature>
<dbReference type="SUPFAM" id="SSF50978">
    <property type="entry name" value="WD40 repeat-like"/>
    <property type="match status" value="2"/>
</dbReference>
<dbReference type="Pfam" id="PF23409">
    <property type="entry name" value="Beta-prop_EML"/>
    <property type="match status" value="2"/>
</dbReference>
<feature type="domain" description="EML-like second beta-propeller" evidence="7">
    <location>
        <begin position="192"/>
        <end position="471"/>
    </location>
</feature>
<dbReference type="InterPro" id="IPR055442">
    <property type="entry name" value="Beta-prop_EML-like_2nd"/>
</dbReference>
<evidence type="ECO:0008006" key="10">
    <source>
        <dbReference type="Google" id="ProtNLM"/>
    </source>
</evidence>
<dbReference type="Gene3D" id="2.130.10.10">
    <property type="entry name" value="YVTN repeat-like/Quinoprotein amine dehydrogenase"/>
    <property type="match status" value="6"/>
</dbReference>
<keyword evidence="9" id="KW-1185">Reference proteome</keyword>
<dbReference type="Pfam" id="PF03451">
    <property type="entry name" value="HELP"/>
    <property type="match status" value="1"/>
</dbReference>
<dbReference type="InterPro" id="IPR001680">
    <property type="entry name" value="WD40_rpt"/>
</dbReference>
<evidence type="ECO:0000256" key="1">
    <source>
        <dbReference type="ARBA" id="ARBA00006489"/>
    </source>
</evidence>
<organism evidence="8 9">
    <name type="scientific">Tetraparma gracilis</name>
    <dbReference type="NCBI Taxonomy" id="2962635"/>
    <lineage>
        <taxon>Eukaryota</taxon>
        <taxon>Sar</taxon>
        <taxon>Stramenopiles</taxon>
        <taxon>Ochrophyta</taxon>
        <taxon>Bolidophyceae</taxon>
        <taxon>Parmales</taxon>
        <taxon>Triparmaceae</taxon>
        <taxon>Tetraparma</taxon>
    </lineage>
</organism>
<dbReference type="InterPro" id="IPR036322">
    <property type="entry name" value="WD40_repeat_dom_sf"/>
</dbReference>
<dbReference type="Pfam" id="PF23414">
    <property type="entry name" value="Beta-prop_EML_2"/>
    <property type="match status" value="3"/>
</dbReference>
<protein>
    <recommendedName>
        <fullName evidence="10">HELP domain-containing protein</fullName>
    </recommendedName>
</protein>
<proteinExistence type="inferred from homology"/>
<evidence type="ECO:0000313" key="9">
    <source>
        <dbReference type="Proteomes" id="UP001165060"/>
    </source>
</evidence>
<dbReference type="SMART" id="SM00320">
    <property type="entry name" value="WD40"/>
    <property type="match status" value="24"/>
</dbReference>
<feature type="repeat" description="WD" evidence="4">
    <location>
        <begin position="938"/>
        <end position="966"/>
    </location>
</feature>
<evidence type="ECO:0000259" key="7">
    <source>
        <dbReference type="Pfam" id="PF23414"/>
    </source>
</evidence>
<dbReference type="EMBL" id="BRYB01004254">
    <property type="protein sequence ID" value="GMI28047.1"/>
    <property type="molecule type" value="Genomic_DNA"/>
</dbReference>
<dbReference type="PANTHER" id="PTHR13720:SF33">
    <property type="entry name" value="HELP DOMAIN-CONTAINING PROTEIN"/>
    <property type="match status" value="1"/>
</dbReference>
<dbReference type="PANTHER" id="PTHR13720">
    <property type="entry name" value="WD-40 REPEAT PROTEIN"/>
    <property type="match status" value="1"/>
</dbReference>
<keyword evidence="2 4" id="KW-0853">WD repeat</keyword>
<comment type="caution">
    <text evidence="8">The sequence shown here is derived from an EMBL/GenBank/DDBJ whole genome shotgun (WGS) entry which is preliminary data.</text>
</comment>
<name>A0ABQ6MLJ6_9STRA</name>
<accession>A0ABQ6MLJ6</accession>
<dbReference type="InterPro" id="IPR055439">
    <property type="entry name" value="Beta-prop_EML_1st"/>
</dbReference>
<dbReference type="Proteomes" id="UP001165060">
    <property type="component" value="Unassembled WGS sequence"/>
</dbReference>
<feature type="region of interest" description="Disordered" evidence="5">
    <location>
        <begin position="474"/>
        <end position="514"/>
    </location>
</feature>
<evidence type="ECO:0000256" key="5">
    <source>
        <dbReference type="SAM" id="MobiDB-lite"/>
    </source>
</evidence>
<feature type="domain" description="EML-like first beta-propeller" evidence="6">
    <location>
        <begin position="649"/>
        <end position="907"/>
    </location>
</feature>
<dbReference type="SUPFAM" id="SSF50998">
    <property type="entry name" value="Quinoprotein alcohol dehydrogenase-like"/>
    <property type="match status" value="2"/>
</dbReference>
<feature type="repeat" description="WD" evidence="4">
    <location>
        <begin position="85"/>
        <end position="126"/>
    </location>
</feature>
<evidence type="ECO:0000256" key="3">
    <source>
        <dbReference type="ARBA" id="ARBA00022737"/>
    </source>
</evidence>
<dbReference type="InterPro" id="IPR015943">
    <property type="entry name" value="WD40/YVTN_repeat-like_dom_sf"/>
</dbReference>
<dbReference type="Pfam" id="PF00400">
    <property type="entry name" value="WD40"/>
    <property type="match status" value="1"/>
</dbReference>
<evidence type="ECO:0000256" key="4">
    <source>
        <dbReference type="PROSITE-ProRule" id="PRU00221"/>
    </source>
</evidence>
<dbReference type="InterPro" id="IPR050630">
    <property type="entry name" value="WD_repeat_EMAP"/>
</dbReference>
<sequence length="1935" mass="206842">PPSQVLATISNPFANGQFLQAGVKHVDVWTMAEKGGSCKKKKAIFGKGGQTNVLCAAYTSPTSFLAGTAKGDVFVFEDNKFSKKIPAHDKTLNTMYIHKPTGNIITGGKDGFVYVWSPGMSSKVHTIDLAKLHCLDPLVESVVVRSLSVSPDLDKLVVGTGSSSIFEVSSLTNPEAEDGSRQLIAGHHGGELWGLAVHPFKPEYCTVGDDGMLRFWDCETRSLRATTPSLDLKSAARAVAYSPDGTKIAVGFGGGGRGYKKDGKEGSFRIYSENSLELLLEQRDSKQYIGDIRFSPDGKTLAVAYHDNSVYLYDVLAHFKRKAKVNKHNSYITHIDFSRDSKFMQSNCGAYELLFSETNKGQQITSASSLRDTQWDTFTCTLGWPVQGIWPKGADGTDVNSVSRSKSEKVLATSDDFGLVKLFSYPCVSPDAPSVDYRGHSSHVTTCRFTHDDKYLVTTGGDDKCVFQWKHEMDDEDDASEAEDEVDEEEAECVGEADDQAEGEPSFGEARGGGDEFMAVKPWLGAIVAPTPPPADTLAVQKKELNDALAKFSIALNSLPGTGDVRPELHAELQESIKLSRKCVDKVQRGEAKESGAPESNSLELNWVYGYACSGDSRGNVRYTAAGNIVYHAAGVGVTLKAGEEGVPQQKFMLGHGDDLTALAVHPEGGIVATGEIGKKPQIIIWDSTTNKKLQSISGFHTKGIARLAFSQDGSTLISVGADTEHSIAIYDWANNKLKSSAKGDKAKILDVTFCPGSNADFVTVGVKHVKFWTSQGQNLSGKKGILGKKGKLQAFPCCAFVNKTFVCGTAGGEVYMFDDSRNLAKVIEGHKASVANFFVTKDLLVSAGRDGSVVFFDKSISKSRAFDLKATLGALSVKAGLRSVCVVGDGDEMKMVVGTEGSEIFEFALTTTTIDLLHNGPLVAGHFKDELWGLAENPTKREVASVGDDGLLRVWDITTHSLRSSSKNSLNLGGMARAVCFSPDGALIAVGFGGSVGKGRQKNDGEIAMYDAVTLEQVFKAKDSKQWIQDLKFSPDGGTLAVGSHDNAVYFYDKKKNWKLRSKFSSHSSYITHLDFSEDSQFLRSNCGAYELLFSDVFTGKQIKSARSLRNTDWHSGSCVLGWSVQGIWSEGQGGSDINAAVRSKAGGVLVTSDDSGKVKLFSYPCVEKGAGFETYSGHSSHVTNACWSMYDEYCLTAGGGDLCVFQWKHEVDEIEDAGHVGRRMSAETAAAIEGEGQGADFAAEEGVGGDDEMFFEARGGGDEFMAVKPFLGAIKAPKGGGPTPNPLKPKVNVEIGWVWGYNGLEARYGADGGVCYSAAALALSLKQGEGEGAATEQKICQGHDDDVQAFCMSNDRALMATGQMGKAPNVKIWDSESCLLLATLTSKELRRGVAALAFNEEGDKLVAVGQDDDHMLVVFEDTGGRWSTVEEKASGKGDKAKVLFASWDGEGVVAGGLKFMKFFSIDGKNIKSKKGVFGKDGKIQALPCCCVYKKGGGEGANAVVTGTADGNLYVWEDRNCARVVPLEGGGAVFACKYVKYENAAPGEEETGGRVVVGDKSGNVFVLDEDLAVLKKFKVDGQVKSVDMISGKILCGLKSSELVEISASEGTPLGADNGVITQGHSDGELWGLAPNEWNTDLVATMGDDKMLKVWSIEKKKVLCSLDVGDGGRAVDWRSATEIGVGLGMEGGAKKGKGKGKKGGKGGGKEKFSVALFRMEGGELKKVGGIEDLCKGWISDLKFSAKGDCMAVGSHDNKIYVYGVTGGGEAGGQIKLKAKGKPCAKHSSYITHLDFSADGKFIQSNCGAYELLYWSVSGCKQLTSGASSLRDAEWKTFTCTLGWPVQEIFPPGADGTDVNSVMVGGEKKLVVTGDDSGVVKVFNYPVVSKGSESQEGIGHASHVTNVRWLGAEEKMLVSAGGNDKCVILWHVKAAE</sequence>
<dbReference type="InterPro" id="IPR005108">
    <property type="entry name" value="HELP"/>
</dbReference>
<feature type="repeat" description="WD" evidence="4">
    <location>
        <begin position="437"/>
        <end position="470"/>
    </location>
</feature>
<evidence type="ECO:0000259" key="6">
    <source>
        <dbReference type="Pfam" id="PF23409"/>
    </source>
</evidence>
<keyword evidence="3" id="KW-0677">Repeat</keyword>
<comment type="similarity">
    <text evidence="1">Belongs to the WD repeat EMAP family.</text>
</comment>
<dbReference type="PROSITE" id="PS00678">
    <property type="entry name" value="WD_REPEATS_1"/>
    <property type="match status" value="1"/>
</dbReference>
<dbReference type="PROSITE" id="PS50082">
    <property type="entry name" value="WD_REPEATS_2"/>
    <property type="match status" value="3"/>
</dbReference>
<feature type="domain" description="EML-like first beta-propeller" evidence="6">
    <location>
        <begin position="1339"/>
        <end position="1591"/>
    </location>
</feature>
<feature type="compositionally biased region" description="Acidic residues" evidence="5">
    <location>
        <begin position="474"/>
        <end position="502"/>
    </location>
</feature>
<dbReference type="InterPro" id="IPR019775">
    <property type="entry name" value="WD40_repeat_CS"/>
</dbReference>
<gene>
    <name evidence="8" type="ORF">TeGR_g2361</name>
</gene>